<sequence>MLPIILDLRGRKALVVGGGRIAYRKAKALADEGAHVTVISPVFVDEFSTMPNATLVQRTYEAGDTEGFQLVITATGNHDVDQIIYDEGNARGTWVNSADDPDRCSFYLAATHRDGNVIVAVSTEGKSPALASHLRNTIAAQLPKNLADIALELDRQRSEIKEQGVSTESINWGRRIRETLSPSESTKPRRLFFRRG</sequence>
<name>A0A6J6Q9M2_9ZZZZ</name>
<evidence type="ECO:0000259" key="7">
    <source>
        <dbReference type="Pfam" id="PF14824"/>
    </source>
</evidence>
<accession>A0A6J6Q9M2</accession>
<dbReference type="Gene3D" id="3.40.50.720">
    <property type="entry name" value="NAD(P)-binding Rossmann-like Domain"/>
    <property type="match status" value="1"/>
</dbReference>
<comment type="pathway">
    <text evidence="1">Porphyrin-containing compound metabolism; siroheme biosynthesis; sirohydrochlorin from precorrin-2: step 1/1.</text>
</comment>
<dbReference type="GO" id="GO:0004325">
    <property type="term" value="F:ferrochelatase activity"/>
    <property type="evidence" value="ECO:0007669"/>
    <property type="project" value="InterPro"/>
</dbReference>
<dbReference type="GO" id="GO:0043115">
    <property type="term" value="F:precorrin-2 dehydrogenase activity"/>
    <property type="evidence" value="ECO:0007669"/>
    <property type="project" value="UniProtKB-EC"/>
</dbReference>
<evidence type="ECO:0000256" key="1">
    <source>
        <dbReference type="ARBA" id="ARBA00005010"/>
    </source>
</evidence>
<dbReference type="PANTHER" id="PTHR35330">
    <property type="entry name" value="SIROHEME BIOSYNTHESIS PROTEIN MET8"/>
    <property type="match status" value="1"/>
</dbReference>
<dbReference type="SUPFAM" id="SSF51735">
    <property type="entry name" value="NAD(P)-binding Rossmann-fold domains"/>
    <property type="match status" value="1"/>
</dbReference>
<dbReference type="InterPro" id="IPR028281">
    <property type="entry name" value="Sirohaem_synthase_central"/>
</dbReference>
<dbReference type="AlphaFoldDB" id="A0A6J6Q9M2"/>
<keyword evidence="5" id="KW-0627">Porphyrin biosynthesis</keyword>
<dbReference type="EMBL" id="CAEZYG010000035">
    <property type="protein sequence ID" value="CAB4707426.1"/>
    <property type="molecule type" value="Genomic_DNA"/>
</dbReference>
<protein>
    <recommendedName>
        <fullName evidence="2">precorrin-2 dehydrogenase</fullName>
        <ecNumber evidence="2">1.3.1.76</ecNumber>
    </recommendedName>
</protein>
<keyword evidence="3" id="KW-0560">Oxidoreductase</keyword>
<evidence type="ECO:0000256" key="2">
    <source>
        <dbReference type="ARBA" id="ARBA00012400"/>
    </source>
</evidence>
<dbReference type="InterPro" id="IPR006367">
    <property type="entry name" value="Sirohaem_synthase_N"/>
</dbReference>
<evidence type="ECO:0000313" key="8">
    <source>
        <dbReference type="EMBL" id="CAB4707426.1"/>
    </source>
</evidence>
<feature type="domain" description="Siroheme synthase central" evidence="7">
    <location>
        <begin position="119"/>
        <end position="141"/>
    </location>
</feature>
<dbReference type="SUPFAM" id="SSF75615">
    <property type="entry name" value="Siroheme synthase middle domains-like"/>
    <property type="match status" value="1"/>
</dbReference>
<dbReference type="GO" id="GO:0019354">
    <property type="term" value="P:siroheme biosynthetic process"/>
    <property type="evidence" value="ECO:0007669"/>
    <property type="project" value="UniProtKB-UniPathway"/>
</dbReference>
<keyword evidence="4" id="KW-0520">NAD</keyword>
<comment type="catalytic activity">
    <reaction evidence="6">
        <text>precorrin-2 + NAD(+) = sirohydrochlorin + NADH + 2 H(+)</text>
        <dbReference type="Rhea" id="RHEA:15613"/>
        <dbReference type="ChEBI" id="CHEBI:15378"/>
        <dbReference type="ChEBI" id="CHEBI:57540"/>
        <dbReference type="ChEBI" id="CHEBI:57945"/>
        <dbReference type="ChEBI" id="CHEBI:58351"/>
        <dbReference type="ChEBI" id="CHEBI:58827"/>
        <dbReference type="EC" id="1.3.1.76"/>
    </reaction>
</comment>
<dbReference type="InterPro" id="IPR036291">
    <property type="entry name" value="NAD(P)-bd_dom_sf"/>
</dbReference>
<evidence type="ECO:0000256" key="4">
    <source>
        <dbReference type="ARBA" id="ARBA00023027"/>
    </source>
</evidence>
<reference evidence="8" key="1">
    <citation type="submission" date="2020-05" db="EMBL/GenBank/DDBJ databases">
        <authorList>
            <person name="Chiriac C."/>
            <person name="Salcher M."/>
            <person name="Ghai R."/>
            <person name="Kavagutti S V."/>
        </authorList>
    </citation>
    <scope>NUCLEOTIDE SEQUENCE</scope>
</reference>
<gene>
    <name evidence="8" type="ORF">UFOPK2657_00331</name>
</gene>
<proteinExistence type="predicted"/>
<dbReference type="Gene3D" id="3.30.160.110">
    <property type="entry name" value="Siroheme synthase, domain 2"/>
    <property type="match status" value="1"/>
</dbReference>
<dbReference type="InterPro" id="IPR028161">
    <property type="entry name" value="Met8-like"/>
</dbReference>
<dbReference type="PANTHER" id="PTHR35330:SF1">
    <property type="entry name" value="SIROHEME BIOSYNTHESIS PROTEIN MET8"/>
    <property type="match status" value="1"/>
</dbReference>
<dbReference type="Pfam" id="PF14824">
    <property type="entry name" value="Sirohm_synth_M"/>
    <property type="match status" value="1"/>
</dbReference>
<evidence type="ECO:0000256" key="6">
    <source>
        <dbReference type="ARBA" id="ARBA00047561"/>
    </source>
</evidence>
<dbReference type="EC" id="1.3.1.76" evidence="2"/>
<evidence type="ECO:0000256" key="3">
    <source>
        <dbReference type="ARBA" id="ARBA00023002"/>
    </source>
</evidence>
<dbReference type="Pfam" id="PF13241">
    <property type="entry name" value="NAD_binding_7"/>
    <property type="match status" value="1"/>
</dbReference>
<dbReference type="NCBIfam" id="TIGR01470">
    <property type="entry name" value="cysG_Nterm"/>
    <property type="match status" value="1"/>
</dbReference>
<evidence type="ECO:0000256" key="5">
    <source>
        <dbReference type="ARBA" id="ARBA00023244"/>
    </source>
</evidence>
<dbReference type="UniPathway" id="UPA00262">
    <property type="reaction ID" value="UER00222"/>
</dbReference>
<organism evidence="8">
    <name type="scientific">freshwater metagenome</name>
    <dbReference type="NCBI Taxonomy" id="449393"/>
    <lineage>
        <taxon>unclassified sequences</taxon>
        <taxon>metagenomes</taxon>
        <taxon>ecological metagenomes</taxon>
    </lineage>
</organism>